<keyword evidence="1" id="KW-0812">Transmembrane</keyword>
<sequence>MSEFYIPSVWNTLGRAGKWIIKKKTNTSMSTVMKNIMIITNTVITSISTMNIMNMNTMDTAITIITIITNIATMNIAAVGMTMKKKIAVCVDTITMGTVMMNITTTVPAAMTTTNMTTADTIITGIVMMTIMNIALADTIIQAVAVNIITAPQKRW</sequence>
<accession>Q73MX3</accession>
<dbReference type="AlphaFoldDB" id="Q73MX3"/>
<proteinExistence type="predicted"/>
<evidence type="ECO:0000313" key="2">
    <source>
        <dbReference type="EMBL" id="AAS11900.1"/>
    </source>
</evidence>
<dbReference type="PaxDb" id="243275-TDE_1383"/>
<dbReference type="EMBL" id="AE017226">
    <property type="protein sequence ID" value="AAS11900.1"/>
    <property type="molecule type" value="Genomic_DNA"/>
</dbReference>
<feature type="transmembrane region" description="Helical" evidence="1">
    <location>
        <begin position="60"/>
        <end position="80"/>
    </location>
</feature>
<name>Q73MX3_TREDE</name>
<keyword evidence="1" id="KW-0472">Membrane</keyword>
<gene>
    <name evidence="2" type="ordered locus">TDE_1383</name>
</gene>
<feature type="transmembrane region" description="Helical" evidence="1">
    <location>
        <begin position="87"/>
        <end position="110"/>
    </location>
</feature>
<dbReference type="KEGG" id="tde:TDE_1383"/>
<dbReference type="STRING" id="243275.TDE_1383"/>
<evidence type="ECO:0000256" key="1">
    <source>
        <dbReference type="SAM" id="Phobius"/>
    </source>
</evidence>
<dbReference type="Proteomes" id="UP000008212">
    <property type="component" value="Chromosome"/>
</dbReference>
<organism evidence="2 3">
    <name type="scientific">Treponema denticola (strain ATCC 35405 / DSM 14222 / CIP 103919 / JCM 8153 / KCTC 15104)</name>
    <dbReference type="NCBI Taxonomy" id="243275"/>
    <lineage>
        <taxon>Bacteria</taxon>
        <taxon>Pseudomonadati</taxon>
        <taxon>Spirochaetota</taxon>
        <taxon>Spirochaetia</taxon>
        <taxon>Spirochaetales</taxon>
        <taxon>Treponemataceae</taxon>
        <taxon>Treponema</taxon>
    </lineage>
</organism>
<keyword evidence="3" id="KW-1185">Reference proteome</keyword>
<protein>
    <submittedName>
        <fullName evidence="2">Uncharacterized protein</fullName>
    </submittedName>
</protein>
<feature type="transmembrane region" description="Helical" evidence="1">
    <location>
        <begin position="122"/>
        <end position="149"/>
    </location>
</feature>
<keyword evidence="1" id="KW-1133">Transmembrane helix</keyword>
<reference evidence="2 3" key="1">
    <citation type="journal article" date="2004" name="Proc. Natl. Acad. Sci. U.S.A.">
        <title>Comparison of the genome of the oral pathogen Treponema denticola with other spirochete genomes.</title>
        <authorList>
            <person name="Seshadri R."/>
            <person name="Myers G.S."/>
            <person name="Tettelin H."/>
            <person name="Eisen J.A."/>
            <person name="Heidelberg J.F."/>
            <person name="Dodson R.J."/>
            <person name="Davidsen T.M."/>
            <person name="DeBoy R.T."/>
            <person name="Fouts D.E."/>
            <person name="Haft D.H."/>
            <person name="Selengut J."/>
            <person name="Ren Q."/>
            <person name="Brinkac L.M."/>
            <person name="Madupu R."/>
            <person name="Kolonay J."/>
            <person name="Durkin S.A."/>
            <person name="Daugherty S.C."/>
            <person name="Shetty J."/>
            <person name="Shvartsbeyn A."/>
            <person name="Gebregeorgis E."/>
            <person name="Geer K."/>
            <person name="Tsegaye G."/>
            <person name="Malek J."/>
            <person name="Ayodeji B."/>
            <person name="Shatsman S."/>
            <person name="McLeod M.P."/>
            <person name="Smajs D."/>
            <person name="Howell J.K."/>
            <person name="Pal S."/>
            <person name="Amin A."/>
            <person name="Vashisth P."/>
            <person name="McNeill T.Z."/>
            <person name="Xiang Q."/>
            <person name="Sodergren E."/>
            <person name="Baca E."/>
            <person name="Weinstock G.M."/>
            <person name="Norris S.J."/>
            <person name="Fraser C.M."/>
            <person name="Paulsen I.T."/>
        </authorList>
    </citation>
    <scope>NUCLEOTIDE SEQUENCE [LARGE SCALE GENOMIC DNA]</scope>
    <source>
        <strain evidence="3">ATCC 35405 / DSM 14222 / CIP 103919 / JCM 8153 / KCTC 15104</strain>
    </source>
</reference>
<feature type="transmembrane region" description="Helical" evidence="1">
    <location>
        <begin position="32"/>
        <end position="54"/>
    </location>
</feature>
<dbReference type="HOGENOM" id="CLU_1685793_0_0_12"/>
<evidence type="ECO:0000313" key="3">
    <source>
        <dbReference type="Proteomes" id="UP000008212"/>
    </source>
</evidence>